<dbReference type="EMBL" id="KV454412">
    <property type="protein sequence ID" value="ODQ64422.1"/>
    <property type="molecule type" value="Genomic_DNA"/>
</dbReference>
<feature type="non-terminal residue" evidence="2">
    <location>
        <position position="217"/>
    </location>
</feature>
<sequence length="217" mass="23556">MSTLKITSSSIRVFPQLVTRRPFSISTTNNSSILRKLGRKNSANTTTTTSSDPAPVPGTTTATSTKSTTGKVNTGSIASRLSKVRSSRFGASATTGGSGTDTAAADAMRLKFGGGKFDKATDRKNNSKNNNNRRNNQDNNKTNNSLQHHQSSSNKNNRNETPIAKGSAKGSAKTGPKSNETIKDESKEKTETQILQEEYKKKKQAEKEKFLRRELLK</sequence>
<proteinExistence type="predicted"/>
<feature type="region of interest" description="Disordered" evidence="1">
    <location>
        <begin position="114"/>
        <end position="192"/>
    </location>
</feature>
<protein>
    <submittedName>
        <fullName evidence="2">Uncharacterized protein</fullName>
    </submittedName>
</protein>
<feature type="compositionally biased region" description="Basic and acidic residues" evidence="1">
    <location>
        <begin position="180"/>
        <end position="192"/>
    </location>
</feature>
<evidence type="ECO:0000256" key="1">
    <source>
        <dbReference type="SAM" id="MobiDB-lite"/>
    </source>
</evidence>
<feature type="compositionally biased region" description="Low complexity" evidence="1">
    <location>
        <begin position="127"/>
        <end position="156"/>
    </location>
</feature>
<dbReference type="AlphaFoldDB" id="A0A1E3PHK1"/>
<feature type="compositionally biased region" description="Low complexity" evidence="1">
    <location>
        <begin position="45"/>
        <end position="72"/>
    </location>
</feature>
<keyword evidence="3" id="KW-1185">Reference proteome</keyword>
<name>A0A1E3PHK1_9ASCO</name>
<feature type="compositionally biased region" description="Basic and acidic residues" evidence="1">
    <location>
        <begin position="116"/>
        <end position="125"/>
    </location>
</feature>
<reference evidence="2 3" key="1">
    <citation type="journal article" date="2016" name="Proc. Natl. Acad. Sci. U.S.A.">
        <title>Comparative genomics of biotechnologically important yeasts.</title>
        <authorList>
            <person name="Riley R."/>
            <person name="Haridas S."/>
            <person name="Wolfe K.H."/>
            <person name="Lopes M.R."/>
            <person name="Hittinger C.T."/>
            <person name="Goeker M."/>
            <person name="Salamov A.A."/>
            <person name="Wisecaver J.H."/>
            <person name="Long T.M."/>
            <person name="Calvey C.H."/>
            <person name="Aerts A.L."/>
            <person name="Barry K.W."/>
            <person name="Choi C."/>
            <person name="Clum A."/>
            <person name="Coughlan A.Y."/>
            <person name="Deshpande S."/>
            <person name="Douglass A.P."/>
            <person name="Hanson S.J."/>
            <person name="Klenk H.-P."/>
            <person name="LaButti K.M."/>
            <person name="Lapidus A."/>
            <person name="Lindquist E.A."/>
            <person name="Lipzen A.M."/>
            <person name="Meier-Kolthoff J.P."/>
            <person name="Ohm R.A."/>
            <person name="Otillar R.P."/>
            <person name="Pangilinan J.L."/>
            <person name="Peng Y."/>
            <person name="Rokas A."/>
            <person name="Rosa C.A."/>
            <person name="Scheuner C."/>
            <person name="Sibirny A.A."/>
            <person name="Slot J.C."/>
            <person name="Stielow J.B."/>
            <person name="Sun H."/>
            <person name="Kurtzman C.P."/>
            <person name="Blackwell M."/>
            <person name="Grigoriev I.V."/>
            <person name="Jeffries T.W."/>
        </authorList>
    </citation>
    <scope>NUCLEOTIDE SEQUENCE [LARGE SCALE GENOMIC DNA]</scope>
    <source>
        <strain evidence="2 3">DSM 6958</strain>
    </source>
</reference>
<evidence type="ECO:0000313" key="2">
    <source>
        <dbReference type="EMBL" id="ODQ64422.1"/>
    </source>
</evidence>
<evidence type="ECO:0000313" key="3">
    <source>
        <dbReference type="Proteomes" id="UP000095009"/>
    </source>
</evidence>
<dbReference type="Proteomes" id="UP000095009">
    <property type="component" value="Unassembled WGS sequence"/>
</dbReference>
<gene>
    <name evidence="2" type="ORF">NADFUDRAFT_83896</name>
</gene>
<feature type="region of interest" description="Disordered" evidence="1">
    <location>
        <begin position="35"/>
        <end position="102"/>
    </location>
</feature>
<feature type="compositionally biased region" description="Low complexity" evidence="1">
    <location>
        <begin position="90"/>
        <end position="102"/>
    </location>
</feature>
<organism evidence="2 3">
    <name type="scientific">Nadsonia fulvescens var. elongata DSM 6958</name>
    <dbReference type="NCBI Taxonomy" id="857566"/>
    <lineage>
        <taxon>Eukaryota</taxon>
        <taxon>Fungi</taxon>
        <taxon>Dikarya</taxon>
        <taxon>Ascomycota</taxon>
        <taxon>Saccharomycotina</taxon>
        <taxon>Dipodascomycetes</taxon>
        <taxon>Dipodascales</taxon>
        <taxon>Dipodascales incertae sedis</taxon>
        <taxon>Nadsonia</taxon>
    </lineage>
</organism>
<accession>A0A1E3PHK1</accession>